<name>A0ABQ0J735_9VIBR</name>
<sequence length="63" mass="6806">MGHEFTSLVLALLHTGGHPIKLEAETIEQIAELNSPLDVEIFISLSCQNMSRSGSSLQHDGSD</sequence>
<comment type="caution">
    <text evidence="1">The sequence shown here is derived from an EMBL/GenBank/DDBJ whole genome shotgun (WGS) entry which is preliminary data.</text>
</comment>
<accession>A0ABQ0J735</accession>
<protein>
    <submittedName>
        <fullName evidence="1">Alkyl hydroperoxide reductase protein F</fullName>
    </submittedName>
</protein>
<proteinExistence type="predicted"/>
<gene>
    <name evidence="1" type="ORF">JCM19239_2048</name>
</gene>
<dbReference type="Proteomes" id="UP000029223">
    <property type="component" value="Unassembled WGS sequence"/>
</dbReference>
<evidence type="ECO:0000313" key="1">
    <source>
        <dbReference type="EMBL" id="GAL24594.1"/>
    </source>
</evidence>
<organism evidence="1 2">
    <name type="scientific">Vibrio variabilis</name>
    <dbReference type="NCBI Taxonomy" id="990271"/>
    <lineage>
        <taxon>Bacteria</taxon>
        <taxon>Pseudomonadati</taxon>
        <taxon>Pseudomonadota</taxon>
        <taxon>Gammaproteobacteria</taxon>
        <taxon>Vibrionales</taxon>
        <taxon>Vibrionaceae</taxon>
        <taxon>Vibrio</taxon>
    </lineage>
</organism>
<reference evidence="2" key="2">
    <citation type="submission" date="2014-09" db="EMBL/GenBank/DDBJ databases">
        <authorList>
            <consortium name="NBRP consortium"/>
            <person name="Sawabe T."/>
            <person name="Meirelles P."/>
            <person name="Nakanishi M."/>
            <person name="Sayaka M."/>
            <person name="Hattori M."/>
            <person name="Ohkuma M."/>
        </authorList>
    </citation>
    <scope>NUCLEOTIDE SEQUENCE [LARGE SCALE GENOMIC DNA]</scope>
    <source>
        <strain evidence="2">JCM 19239</strain>
    </source>
</reference>
<keyword evidence="2" id="KW-1185">Reference proteome</keyword>
<dbReference type="Gene3D" id="3.40.30.80">
    <property type="match status" value="1"/>
</dbReference>
<dbReference type="EMBL" id="BBMS01000004">
    <property type="protein sequence ID" value="GAL24594.1"/>
    <property type="molecule type" value="Genomic_DNA"/>
</dbReference>
<evidence type="ECO:0000313" key="2">
    <source>
        <dbReference type="Proteomes" id="UP000029223"/>
    </source>
</evidence>
<reference evidence="2" key="1">
    <citation type="submission" date="2014-09" db="EMBL/GenBank/DDBJ databases">
        <title>Vibrio variabilis JCM 19239. (C206) whole genome shotgun sequence.</title>
        <authorList>
            <person name="Sawabe T."/>
            <person name="Meirelles P."/>
            <person name="Nakanishi M."/>
            <person name="Sayaka M."/>
            <person name="Hattori M."/>
            <person name="Ohkuma M."/>
        </authorList>
    </citation>
    <scope>NUCLEOTIDE SEQUENCE [LARGE SCALE GENOMIC DNA]</scope>
    <source>
        <strain evidence="2">JCM 19239</strain>
    </source>
</reference>